<dbReference type="InterPro" id="IPR023298">
    <property type="entry name" value="ATPase_P-typ_TM_dom_sf"/>
</dbReference>
<organism evidence="7 8">
    <name type="scientific">Zingiber officinale</name>
    <name type="common">Ginger</name>
    <name type="synonym">Amomum zingiber</name>
    <dbReference type="NCBI Taxonomy" id="94328"/>
    <lineage>
        <taxon>Eukaryota</taxon>
        <taxon>Viridiplantae</taxon>
        <taxon>Streptophyta</taxon>
        <taxon>Embryophyta</taxon>
        <taxon>Tracheophyta</taxon>
        <taxon>Spermatophyta</taxon>
        <taxon>Magnoliopsida</taxon>
        <taxon>Liliopsida</taxon>
        <taxon>Zingiberales</taxon>
        <taxon>Zingiberaceae</taxon>
        <taxon>Zingiber</taxon>
    </lineage>
</organism>
<dbReference type="SUPFAM" id="SSF81665">
    <property type="entry name" value="Calcium ATPase, transmembrane domain M"/>
    <property type="match status" value="1"/>
</dbReference>
<evidence type="ECO:0000313" key="7">
    <source>
        <dbReference type="EMBL" id="KAG6537546.1"/>
    </source>
</evidence>
<keyword evidence="8" id="KW-1185">Reference proteome</keyword>
<evidence type="ECO:0000313" key="8">
    <source>
        <dbReference type="Proteomes" id="UP000734854"/>
    </source>
</evidence>
<dbReference type="Pfam" id="PF00122">
    <property type="entry name" value="E1-E2_ATPase"/>
    <property type="match status" value="1"/>
</dbReference>
<name>A0A8J5I5F7_ZINOF</name>
<comment type="caution">
    <text evidence="7">The sequence shown here is derived from an EMBL/GenBank/DDBJ whole genome shotgun (WGS) entry which is preliminary data.</text>
</comment>
<dbReference type="InterPro" id="IPR059000">
    <property type="entry name" value="ATPase_P-type_domA"/>
</dbReference>
<dbReference type="Gene3D" id="1.20.1110.10">
    <property type="entry name" value="Calcium-transporting ATPase, transmembrane domain"/>
    <property type="match status" value="1"/>
</dbReference>
<dbReference type="InterPro" id="IPR023299">
    <property type="entry name" value="ATPase_P-typ_cyto_dom_N"/>
</dbReference>
<dbReference type="InterPro" id="IPR001757">
    <property type="entry name" value="P_typ_ATPase"/>
</dbReference>
<evidence type="ECO:0000256" key="2">
    <source>
        <dbReference type="ARBA" id="ARBA00022692"/>
    </source>
</evidence>
<dbReference type="EMBL" id="JACMSC010000001">
    <property type="protein sequence ID" value="KAG6537546.1"/>
    <property type="molecule type" value="Genomic_DNA"/>
</dbReference>
<dbReference type="InterPro" id="IPR008250">
    <property type="entry name" value="ATPase_P-typ_transduc_dom_A_sf"/>
</dbReference>
<proteinExistence type="predicted"/>
<protein>
    <recommendedName>
        <fullName evidence="6">P-type ATPase A domain-containing protein</fullName>
    </recommendedName>
</protein>
<dbReference type="GO" id="GO:0016020">
    <property type="term" value="C:membrane"/>
    <property type="evidence" value="ECO:0007669"/>
    <property type="project" value="UniProtKB-SubCell"/>
</dbReference>
<comment type="subcellular location">
    <subcellularLocation>
        <location evidence="1">Membrane</location>
        <topology evidence="1">Multi-pass membrane protein</topology>
    </subcellularLocation>
</comment>
<dbReference type="GO" id="GO:0005524">
    <property type="term" value="F:ATP binding"/>
    <property type="evidence" value="ECO:0007669"/>
    <property type="project" value="InterPro"/>
</dbReference>
<evidence type="ECO:0000256" key="4">
    <source>
        <dbReference type="ARBA" id="ARBA00023136"/>
    </source>
</evidence>
<dbReference type="Gene3D" id="2.70.150.10">
    <property type="entry name" value="Calcium-transporting ATPase, cytoplasmic transduction domain A"/>
    <property type="match status" value="1"/>
</dbReference>
<dbReference type="SUPFAM" id="SSF81653">
    <property type="entry name" value="Calcium ATPase, transduction domain A"/>
    <property type="match status" value="1"/>
</dbReference>
<dbReference type="Proteomes" id="UP000734854">
    <property type="component" value="Unassembled WGS sequence"/>
</dbReference>
<accession>A0A8J5I5F7</accession>
<reference evidence="7 8" key="1">
    <citation type="submission" date="2020-08" db="EMBL/GenBank/DDBJ databases">
        <title>Plant Genome Project.</title>
        <authorList>
            <person name="Zhang R.-G."/>
        </authorList>
    </citation>
    <scope>NUCLEOTIDE SEQUENCE [LARGE SCALE GENOMIC DNA]</scope>
    <source>
        <tissue evidence="7">Rhizome</tissue>
    </source>
</reference>
<keyword evidence="4 5" id="KW-0472">Membrane</keyword>
<dbReference type="SUPFAM" id="SSF56784">
    <property type="entry name" value="HAD-like"/>
    <property type="match status" value="1"/>
</dbReference>
<sequence length="563" mass="60520">MLQALGDGCRIKQDVTILVPDDIISIKLGDIVRTYAQLLEGDALKIDQSALTREYLPVTKNPGDEEFSTIGVHIFFDKVANPVDSPNQVGHFQKILTDIVNLCICIIATYMVVESIFMYPIQHRRYRDEINNLLVLLIGGIPILMSTVLSVTVLIGSHRLSQQGAITKRMTGVDKEHVILLTIRASRTNNQDAIEVAVILSLCNCKEVVKNKVPAVIDKYAERGFQSLVVARQEVPEKHDSKITIRRALNLGVNVKMITGDQLTIAKETGKRLRMGKNMYPSSSLLGQNKDRSASLVALTVDELIEKVGGFEGVFPGDGVNDAPAFKKADIDIVVTDAIDATRSASDIILIEPGLSLVRLAPPSTRLEGEACDADAAWGVGRGSFFSPPPSSHAGKESLLYTGVAQELSRRLRQPPLMPPATGVASGSHRCCLQWLAPPPAATASGGHRLRRPPPPAATASLSLAVSVASGGHGNWPPPPLPASSAVQRPPPSLPAVATTSCGLTGDSSVPTCDSDDSTAGTHCLLCRSDHCWMSAIEPFYFVSIKRVMDPIRSGCIWAQIKG</sequence>
<dbReference type="InterPro" id="IPR023214">
    <property type="entry name" value="HAD_sf"/>
</dbReference>
<dbReference type="AlphaFoldDB" id="A0A8J5I5F7"/>
<evidence type="ECO:0000256" key="5">
    <source>
        <dbReference type="SAM" id="Phobius"/>
    </source>
</evidence>
<dbReference type="PRINTS" id="PR00120">
    <property type="entry name" value="HATPASE"/>
</dbReference>
<feature type="transmembrane region" description="Helical" evidence="5">
    <location>
        <begin position="99"/>
        <end position="121"/>
    </location>
</feature>
<dbReference type="Gene3D" id="3.40.50.1000">
    <property type="entry name" value="HAD superfamily/HAD-like"/>
    <property type="match status" value="2"/>
</dbReference>
<feature type="transmembrane region" description="Helical" evidence="5">
    <location>
        <begin position="133"/>
        <end position="155"/>
    </location>
</feature>
<dbReference type="InterPro" id="IPR036412">
    <property type="entry name" value="HAD-like_sf"/>
</dbReference>
<keyword evidence="3 5" id="KW-1133">Transmembrane helix</keyword>
<dbReference type="Gene3D" id="3.40.1110.10">
    <property type="entry name" value="Calcium-transporting ATPase, cytoplasmic domain N"/>
    <property type="match status" value="1"/>
</dbReference>
<evidence type="ECO:0000256" key="3">
    <source>
        <dbReference type="ARBA" id="ARBA00022989"/>
    </source>
</evidence>
<dbReference type="GO" id="GO:0016887">
    <property type="term" value="F:ATP hydrolysis activity"/>
    <property type="evidence" value="ECO:0007669"/>
    <property type="project" value="InterPro"/>
</dbReference>
<keyword evidence="2 5" id="KW-0812">Transmembrane</keyword>
<gene>
    <name evidence="7" type="ORF">ZIOFF_002640</name>
</gene>
<dbReference type="PANTHER" id="PTHR42861">
    <property type="entry name" value="CALCIUM-TRANSPORTING ATPASE"/>
    <property type="match status" value="1"/>
</dbReference>
<feature type="domain" description="P-type ATPase A" evidence="6">
    <location>
        <begin position="12"/>
        <end position="68"/>
    </location>
</feature>
<evidence type="ECO:0000256" key="1">
    <source>
        <dbReference type="ARBA" id="ARBA00004141"/>
    </source>
</evidence>
<evidence type="ECO:0000259" key="6">
    <source>
        <dbReference type="Pfam" id="PF00122"/>
    </source>
</evidence>